<dbReference type="SUPFAM" id="SSF101936">
    <property type="entry name" value="DNA-binding pseudobarrel domain"/>
    <property type="match status" value="3"/>
</dbReference>
<proteinExistence type="predicted"/>
<dbReference type="InterPro" id="IPR001279">
    <property type="entry name" value="Metallo-B-lactamas"/>
</dbReference>
<reference evidence="13" key="1">
    <citation type="submission" date="2023-05" db="EMBL/GenBank/DDBJ databases">
        <authorList>
            <person name="Huff M."/>
        </authorList>
    </citation>
    <scope>NUCLEOTIDE SEQUENCE</scope>
</reference>
<dbReference type="Pfam" id="PF10996">
    <property type="entry name" value="Beta-Casp"/>
    <property type="match status" value="1"/>
</dbReference>
<gene>
    <name evidence="13" type="ORF">FPE_LOCUS17763</name>
</gene>
<dbReference type="Pfam" id="PF07521">
    <property type="entry name" value="RMMBL"/>
    <property type="match status" value="1"/>
</dbReference>
<dbReference type="SMART" id="SM01019">
    <property type="entry name" value="B3"/>
    <property type="match status" value="3"/>
</dbReference>
<accession>A0AAD1ZMV1</accession>
<evidence type="ECO:0000256" key="6">
    <source>
        <dbReference type="ARBA" id="ARBA00023125"/>
    </source>
</evidence>
<dbReference type="InterPro" id="IPR003340">
    <property type="entry name" value="B3_DNA-bd"/>
</dbReference>
<dbReference type="InterPro" id="IPR050698">
    <property type="entry name" value="MBL"/>
</dbReference>
<dbReference type="GO" id="GO:0003723">
    <property type="term" value="F:RNA binding"/>
    <property type="evidence" value="ECO:0007669"/>
    <property type="project" value="TreeGrafter"/>
</dbReference>
<dbReference type="InterPro" id="IPR036866">
    <property type="entry name" value="RibonucZ/Hydroxyglut_hydro"/>
</dbReference>
<dbReference type="SMART" id="SM00849">
    <property type="entry name" value="Lactamase_B"/>
    <property type="match status" value="1"/>
</dbReference>
<dbReference type="EMBL" id="OU503045">
    <property type="protein sequence ID" value="CAI9770130.1"/>
    <property type="molecule type" value="Genomic_DNA"/>
</dbReference>
<feature type="domain" description="TF-B3" evidence="10">
    <location>
        <begin position="725"/>
        <end position="832"/>
    </location>
</feature>
<evidence type="ECO:0000259" key="12">
    <source>
        <dbReference type="SMART" id="SM01098"/>
    </source>
</evidence>
<evidence type="ECO:0000256" key="4">
    <source>
        <dbReference type="ARBA" id="ARBA00022801"/>
    </source>
</evidence>
<dbReference type="InterPro" id="IPR011108">
    <property type="entry name" value="RMMBL"/>
</dbReference>
<dbReference type="Pfam" id="PF00753">
    <property type="entry name" value="Lactamase_B"/>
    <property type="match status" value="1"/>
</dbReference>
<keyword evidence="14" id="KW-1185">Reference proteome</keyword>
<dbReference type="GO" id="GO:0003677">
    <property type="term" value="F:DNA binding"/>
    <property type="evidence" value="ECO:0007669"/>
    <property type="project" value="UniProtKB-KW"/>
</dbReference>
<comment type="subcellular location">
    <subcellularLocation>
        <location evidence="1">Nucleus</location>
    </subcellularLocation>
</comment>
<dbReference type="Pfam" id="PF11718">
    <property type="entry name" value="CPSF73-100_C"/>
    <property type="match status" value="1"/>
</dbReference>
<evidence type="ECO:0000259" key="9">
    <source>
        <dbReference type="SMART" id="SM00849"/>
    </source>
</evidence>
<dbReference type="SUPFAM" id="SSF56281">
    <property type="entry name" value="Metallo-hydrolase/oxidoreductase"/>
    <property type="match status" value="1"/>
</dbReference>
<dbReference type="GO" id="GO:0006398">
    <property type="term" value="P:mRNA 3'-end processing by stem-loop binding and cleavage"/>
    <property type="evidence" value="ECO:0007669"/>
    <property type="project" value="TreeGrafter"/>
</dbReference>
<feature type="domain" description="TF-B3" evidence="10">
    <location>
        <begin position="973"/>
        <end position="1077"/>
    </location>
</feature>
<feature type="domain" description="Beta-Casp" evidence="11">
    <location>
        <begin position="256"/>
        <end position="377"/>
    </location>
</feature>
<dbReference type="GO" id="GO:0004521">
    <property type="term" value="F:RNA endonuclease activity"/>
    <property type="evidence" value="ECO:0007669"/>
    <property type="project" value="TreeGrafter"/>
</dbReference>
<dbReference type="CDD" id="cd10017">
    <property type="entry name" value="B3_DNA"/>
    <property type="match status" value="1"/>
</dbReference>
<dbReference type="PANTHER" id="PTHR11203:SF11">
    <property type="entry name" value="CLEAVAGE AND POLYADENYLATION SPECIFICITY FACTOR SUBUNIT 3"/>
    <property type="match status" value="1"/>
</dbReference>
<evidence type="ECO:0000256" key="8">
    <source>
        <dbReference type="ARBA" id="ARBA00023242"/>
    </source>
</evidence>
<dbReference type="Gene3D" id="2.40.330.10">
    <property type="entry name" value="DNA-binding pseudobarrel domain"/>
    <property type="match status" value="3"/>
</dbReference>
<dbReference type="InterPro" id="IPR022712">
    <property type="entry name" value="Beta_Casp"/>
</dbReference>
<evidence type="ECO:0000256" key="3">
    <source>
        <dbReference type="ARBA" id="ARBA00022722"/>
    </source>
</evidence>
<evidence type="ECO:0000313" key="14">
    <source>
        <dbReference type="Proteomes" id="UP000834106"/>
    </source>
</evidence>
<feature type="domain" description="Metallo-beta-lactamase" evidence="9">
    <location>
        <begin position="34"/>
        <end position="251"/>
    </location>
</feature>
<name>A0AAD1ZMV1_9LAMI</name>
<keyword evidence="8" id="KW-0539">Nucleus</keyword>
<evidence type="ECO:0000256" key="1">
    <source>
        <dbReference type="ARBA" id="ARBA00004123"/>
    </source>
</evidence>
<keyword evidence="7" id="KW-0804">Transcription</keyword>
<dbReference type="Gene3D" id="3.40.50.10890">
    <property type="match status" value="1"/>
</dbReference>
<protein>
    <submittedName>
        <fullName evidence="13">Uncharacterized protein</fullName>
    </submittedName>
</protein>
<keyword evidence="5" id="KW-0805">Transcription regulation</keyword>
<dbReference type="InterPro" id="IPR015300">
    <property type="entry name" value="DNA-bd_pseudobarrel_sf"/>
</dbReference>
<keyword evidence="2" id="KW-0507">mRNA processing</keyword>
<dbReference type="AlphaFoldDB" id="A0AAD1ZMV1"/>
<keyword evidence="6" id="KW-0238">DNA-binding</keyword>
<evidence type="ECO:0000256" key="2">
    <source>
        <dbReference type="ARBA" id="ARBA00022664"/>
    </source>
</evidence>
<organism evidence="13 14">
    <name type="scientific">Fraxinus pennsylvanica</name>
    <dbReference type="NCBI Taxonomy" id="56036"/>
    <lineage>
        <taxon>Eukaryota</taxon>
        <taxon>Viridiplantae</taxon>
        <taxon>Streptophyta</taxon>
        <taxon>Embryophyta</taxon>
        <taxon>Tracheophyta</taxon>
        <taxon>Spermatophyta</taxon>
        <taxon>Magnoliopsida</taxon>
        <taxon>eudicotyledons</taxon>
        <taxon>Gunneridae</taxon>
        <taxon>Pentapetalae</taxon>
        <taxon>asterids</taxon>
        <taxon>lamiids</taxon>
        <taxon>Lamiales</taxon>
        <taxon>Oleaceae</taxon>
        <taxon>Oleeae</taxon>
        <taxon>Fraxinus</taxon>
    </lineage>
</organism>
<evidence type="ECO:0000259" key="10">
    <source>
        <dbReference type="SMART" id="SM01019"/>
    </source>
</evidence>
<dbReference type="Proteomes" id="UP000834106">
    <property type="component" value="Chromosome 10"/>
</dbReference>
<dbReference type="FunFam" id="3.40.50.10890:FF:000001">
    <property type="entry name" value="Cleavage and polyadenylation specificity factor subunit 3"/>
    <property type="match status" value="1"/>
</dbReference>
<dbReference type="InterPro" id="IPR021718">
    <property type="entry name" value="CPSF73-100_C"/>
</dbReference>
<dbReference type="Gene3D" id="3.60.15.10">
    <property type="entry name" value="Ribonuclease Z/Hydroxyacylglutathione hydrolase-like"/>
    <property type="match status" value="1"/>
</dbReference>
<feature type="domain" description="TF-B3" evidence="10">
    <location>
        <begin position="853"/>
        <end position="960"/>
    </location>
</feature>
<evidence type="ECO:0000313" key="13">
    <source>
        <dbReference type="EMBL" id="CAI9770130.1"/>
    </source>
</evidence>
<dbReference type="SMART" id="SM01027">
    <property type="entry name" value="Beta-Casp"/>
    <property type="match status" value="1"/>
</dbReference>
<keyword evidence="3" id="KW-0540">Nuclease</keyword>
<dbReference type="PANTHER" id="PTHR11203">
    <property type="entry name" value="CLEAVAGE AND POLYADENYLATION SPECIFICITY FACTOR FAMILY MEMBER"/>
    <property type="match status" value="1"/>
</dbReference>
<dbReference type="CDD" id="cd16292">
    <property type="entry name" value="CPSF3-like_MBL-fold"/>
    <property type="match status" value="1"/>
</dbReference>
<feature type="domain" description="Pre-mRNA 3'-end-processing endonuclease polyadenylation factor C-term" evidence="12">
    <location>
        <begin position="484"/>
        <end position="688"/>
    </location>
</feature>
<keyword evidence="4" id="KW-0378">Hydrolase</keyword>
<dbReference type="FunFam" id="3.60.15.10:FF:000001">
    <property type="entry name" value="Cleavage and polyadenylation specificity factor"/>
    <property type="match status" value="1"/>
</dbReference>
<dbReference type="SMART" id="SM01098">
    <property type="entry name" value="CPSF73-100_C"/>
    <property type="match status" value="1"/>
</dbReference>
<dbReference type="GO" id="GO:0005847">
    <property type="term" value="C:mRNA cleavage and polyadenylation specificity factor complex"/>
    <property type="evidence" value="ECO:0007669"/>
    <property type="project" value="TreeGrafter"/>
</dbReference>
<dbReference type="GO" id="GO:0004534">
    <property type="term" value="F:5'-3' RNA exonuclease activity"/>
    <property type="evidence" value="ECO:0007669"/>
    <property type="project" value="TreeGrafter"/>
</dbReference>
<evidence type="ECO:0000256" key="7">
    <source>
        <dbReference type="ARBA" id="ARBA00023163"/>
    </source>
</evidence>
<sequence length="1078" mass="122156">MASTGQPASSLKRSAMRDEDQLIITPLGAGSEVGRSCVHMSYKGKVVMFDCGIHPGFSGMSALPYFDEIDPSLIDVLLITHFHLDHAASLPYFLEKTTFKGRVFMTHATKAIYKLLLSDYVKVSKVSVDDMLFDEQDILRSMDKIEVIDFHQTVEVNGIRFWCYTAGHVLGAAMFMVDIAGVRVLYTGDYSREEDRHLRAAEIPQFSPDICIIESTYGVQLHEPRHIREKRFTDVIHSTVTQGGRVLIPAFALGRAQELLLILDEYWSSHPDLHKVPIYYASPLAKRCMAVYQTYTNAMNEKIRNQFASSNPFDFKHIFPLKSIDEFNDTGPCVVMATPGGLQSGLSRQLFDKWCSDRKNACVLPGYVVEGTLAKTIINEPKEVTLMNGLTASLNMQVHYISFSAHADYAQTSTFLKELMPPNIILVHGEANEMGRLKQKLLSVFADGNTKIITPKNCQSVEMYFNSQKMAKTIGKLAEKRPSAGETVSGLLVKKGFTYQIMAPEDLHVFSQLSTGNIIQRITIPYSGALAVIKYRLKQIYESVESSTDEESGVPTLLVHGQVTVKQESENHLSVHWTADPISDMVSDSIVALVLNVSREMPKLVVDSEPVVNKEEDTKKAEKIVDALLVSLFGDVKYGEDGKLVINVDGNVAQLDKESGEVESENSGLKERVKMAFRRIKSADKDPAPLSQSSRSSRKFDLCIQRMKRTTYYNDAAQMQDQWPIKKALTLSDVDITHPFLTLSRQQIETHILVYMTPQQQEDLSTNGQVGFNAQDDDTGDVYVMKLKWRGSYYNLIGKWGKVVRGKGLDVGQEIKLRWFNGCLHFSVPEQQVIAVPPTRTVAAPLVQDHWPIKKVLTSSDVDTNHPFLPLPRRSVEDHILVHWVPQEREELRKEEQVSINARDYDTGEIHVMKLKWRGNYYNLIGGWANIIRQKGLGIGQEIRLRWANNCLYFSVLVEQYVPTASGHDNWPIKKALTLSDVDTNHPFLTLPGKAVEDHILFYWSQQAREQLRNEHQIRINARDDDTGDLYAMKLKWRRSYYNLIGKWGKIIREKRLQVGREIRVRWDNGCLIFSVPE</sequence>
<evidence type="ECO:0000259" key="11">
    <source>
        <dbReference type="SMART" id="SM01027"/>
    </source>
</evidence>
<evidence type="ECO:0000256" key="5">
    <source>
        <dbReference type="ARBA" id="ARBA00023015"/>
    </source>
</evidence>